<dbReference type="InterPro" id="IPR013736">
    <property type="entry name" value="Xaa-Pro_dipept_C"/>
</dbReference>
<keyword evidence="1" id="KW-0378">Hydrolase</keyword>
<feature type="domain" description="Xaa-Pro dipeptidyl-peptidase C-terminal" evidence="2">
    <location>
        <begin position="335"/>
        <end position="594"/>
    </location>
</feature>
<dbReference type="PANTHER" id="PTHR43056">
    <property type="entry name" value="PEPTIDASE S9 PROLYL OLIGOPEPTIDASE"/>
    <property type="match status" value="1"/>
</dbReference>
<dbReference type="SMART" id="SM00939">
    <property type="entry name" value="PepX_C"/>
    <property type="match status" value="1"/>
</dbReference>
<dbReference type="Gene3D" id="3.40.50.1820">
    <property type="entry name" value="alpha/beta hydrolase"/>
    <property type="match status" value="1"/>
</dbReference>
<dbReference type="InterPro" id="IPR000383">
    <property type="entry name" value="Xaa-Pro-like_dom"/>
</dbReference>
<dbReference type="InterPro" id="IPR050585">
    <property type="entry name" value="Xaa-Pro_dipeptidyl-ppase/CocE"/>
</dbReference>
<dbReference type="Pfam" id="PF02129">
    <property type="entry name" value="Peptidase_S15"/>
    <property type="match status" value="1"/>
</dbReference>
<dbReference type="GO" id="GO:0008239">
    <property type="term" value="F:dipeptidyl-peptidase activity"/>
    <property type="evidence" value="ECO:0007669"/>
    <property type="project" value="InterPro"/>
</dbReference>
<dbReference type="Gene3D" id="2.60.120.260">
    <property type="entry name" value="Galactose-binding domain-like"/>
    <property type="match status" value="1"/>
</dbReference>
<dbReference type="Gene3D" id="1.10.3020.20">
    <property type="match status" value="1"/>
</dbReference>
<dbReference type="EMBL" id="KN847493">
    <property type="protein sequence ID" value="KIW19409.1"/>
    <property type="molecule type" value="Genomic_DNA"/>
</dbReference>
<evidence type="ECO:0000259" key="2">
    <source>
        <dbReference type="SMART" id="SM00939"/>
    </source>
</evidence>
<organism evidence="3 4">
    <name type="scientific">Exophiala spinifera</name>
    <dbReference type="NCBI Taxonomy" id="91928"/>
    <lineage>
        <taxon>Eukaryota</taxon>
        <taxon>Fungi</taxon>
        <taxon>Dikarya</taxon>
        <taxon>Ascomycota</taxon>
        <taxon>Pezizomycotina</taxon>
        <taxon>Eurotiomycetes</taxon>
        <taxon>Chaetothyriomycetidae</taxon>
        <taxon>Chaetothyriales</taxon>
        <taxon>Herpotrichiellaceae</taxon>
        <taxon>Exophiala</taxon>
    </lineage>
</organism>
<dbReference type="VEuPathDB" id="FungiDB:PV08_03704"/>
<dbReference type="OrthoDB" id="2578740at2759"/>
<dbReference type="Proteomes" id="UP000053328">
    <property type="component" value="Unassembled WGS sequence"/>
</dbReference>
<dbReference type="AlphaFoldDB" id="A0A0D2C772"/>
<accession>A0A0D2C772</accession>
<dbReference type="GeneID" id="27330787"/>
<reference evidence="3 4" key="1">
    <citation type="submission" date="2015-01" db="EMBL/GenBank/DDBJ databases">
        <title>The Genome Sequence of Exophiala spinifera CBS89968.</title>
        <authorList>
            <consortium name="The Broad Institute Genomics Platform"/>
            <person name="Cuomo C."/>
            <person name="de Hoog S."/>
            <person name="Gorbushina A."/>
            <person name="Stielow B."/>
            <person name="Teixiera M."/>
            <person name="Abouelleil A."/>
            <person name="Chapman S.B."/>
            <person name="Priest M."/>
            <person name="Young S.K."/>
            <person name="Wortman J."/>
            <person name="Nusbaum C."/>
            <person name="Birren B."/>
        </authorList>
    </citation>
    <scope>NUCLEOTIDE SEQUENCE [LARGE SCALE GENOMIC DNA]</scope>
    <source>
        <strain evidence="3 4">CBS 89968</strain>
    </source>
</reference>
<dbReference type="InterPro" id="IPR008979">
    <property type="entry name" value="Galactose-bd-like_sf"/>
</dbReference>
<evidence type="ECO:0000313" key="4">
    <source>
        <dbReference type="Proteomes" id="UP000053328"/>
    </source>
</evidence>
<evidence type="ECO:0000313" key="3">
    <source>
        <dbReference type="EMBL" id="KIW19409.1"/>
    </source>
</evidence>
<dbReference type="PANTHER" id="PTHR43056:SF10">
    <property type="entry name" value="COCE_NOND FAMILY, PUTATIVE (AFU_ORTHOLOGUE AFUA_7G00600)-RELATED"/>
    <property type="match status" value="1"/>
</dbReference>
<protein>
    <recommendedName>
        <fullName evidence="2">Xaa-Pro dipeptidyl-peptidase C-terminal domain-containing protein</fullName>
    </recommendedName>
</protein>
<gene>
    <name evidence="3" type="ORF">PV08_03704</name>
</gene>
<dbReference type="HOGENOM" id="CLU_015590_3_0_1"/>
<name>A0A0D2C772_9EURO</name>
<dbReference type="InterPro" id="IPR005674">
    <property type="entry name" value="CocE/Ser_esterase"/>
</dbReference>
<dbReference type="RefSeq" id="XP_016239625.1">
    <property type="nucleotide sequence ID" value="XM_016378055.1"/>
</dbReference>
<dbReference type="InterPro" id="IPR029058">
    <property type="entry name" value="AB_hydrolase_fold"/>
</dbReference>
<evidence type="ECO:0000256" key="1">
    <source>
        <dbReference type="ARBA" id="ARBA00022801"/>
    </source>
</evidence>
<keyword evidence="4" id="KW-1185">Reference proteome</keyword>
<dbReference type="Pfam" id="PF08530">
    <property type="entry name" value="PepX_C"/>
    <property type="match status" value="1"/>
</dbReference>
<sequence length="598" mass="67769">MPTTTEQLKAQFPDLIWTKLPTPEEHPKYFYYGFAPGKSLLPKGHTRFPGRLAFASDVVFDRDVSIPLRDGINIYADIFRPVHGEDEGKVPAIIPWSPYGKTGTGVMQYENMAPFRVGLREDQTSGYEKFEGPDPADWVNRGYAIINVDARGVGNSGGNAVFWGQQEAEDIYDTIDWVSKQPWCNGSIGMCGNSWLAISQVNFASRLEHPALKALAPWEGRTDVYRDTLARGGRRHNPSLHQFLMAGFAGPNFVENMPTMLNKRPFFDEYWASKYIHTEKINVPLYITGSYSSQLHSRSSFHTFRTAKTPQKWLRVHPFHEWYDLYRPESVDDLQRYFDHFLKGIDNGWTRDTPKVRLSLLGFETGGSSAKTVSERPENEYPLARQVLKTFFLDASTKRIEAQPIGEEASVSHISNDNKSTSDFTLTFHEHTEIAGYVKVRLWVSCKDHDDLDIAVHIRKISRTGKPLDHLNYPCPVPIEEVPSFNTSKCLGPQGFLRASHAVTKVAERSTDQEIFYQHDRREPIKPGSIVKVEITLWPMGMVFDAGEGIMLRIGGHDMIYPETDKIIQSPLEDNENVGVHTIHAGGQYDSSLVLPFI</sequence>
<dbReference type="SUPFAM" id="SSF53474">
    <property type="entry name" value="alpha/beta-Hydrolases"/>
    <property type="match status" value="1"/>
</dbReference>
<proteinExistence type="predicted"/>
<dbReference type="SUPFAM" id="SSF49785">
    <property type="entry name" value="Galactose-binding domain-like"/>
    <property type="match status" value="1"/>
</dbReference>
<dbReference type="NCBIfam" id="TIGR00976">
    <property type="entry name" value="CocE_NonD"/>
    <property type="match status" value="1"/>
</dbReference>